<evidence type="ECO:0000256" key="6">
    <source>
        <dbReference type="ARBA" id="ARBA00022683"/>
    </source>
</evidence>
<dbReference type="PANTHER" id="PTHR30175:SF4">
    <property type="entry name" value="PTS SYSTEM TREHALOSE-SPECIFIC EIIBC COMPONENT"/>
    <property type="match status" value="1"/>
</dbReference>
<dbReference type="InterPro" id="IPR001996">
    <property type="entry name" value="PTS_IIB_1"/>
</dbReference>
<keyword evidence="4" id="KW-0762">Sugar transport</keyword>
<dbReference type="Proteomes" id="UP000199579">
    <property type="component" value="Unassembled WGS sequence"/>
</dbReference>
<dbReference type="GO" id="GO:0008982">
    <property type="term" value="F:protein-N(PI)-phosphohistidine-sugar phosphotransferase activity"/>
    <property type="evidence" value="ECO:0007669"/>
    <property type="project" value="InterPro"/>
</dbReference>
<evidence type="ECO:0000313" key="14">
    <source>
        <dbReference type="Proteomes" id="UP000199579"/>
    </source>
</evidence>
<dbReference type="EMBL" id="FOSX01000136">
    <property type="protein sequence ID" value="SFL48030.1"/>
    <property type="molecule type" value="Genomic_DNA"/>
</dbReference>
<accession>A0A1I4I1I7</accession>
<keyword evidence="9" id="KW-1133">Transmembrane helix</keyword>
<dbReference type="InterPro" id="IPR018113">
    <property type="entry name" value="PTrfase_EIIB_Cys"/>
</dbReference>
<keyword evidence="2" id="KW-0813">Transport</keyword>
<evidence type="ECO:0000256" key="1">
    <source>
        <dbReference type="ARBA" id="ARBA00004651"/>
    </source>
</evidence>
<dbReference type="InterPro" id="IPR036878">
    <property type="entry name" value="Glu_permease_IIB"/>
</dbReference>
<keyword evidence="7" id="KW-0812">Transmembrane</keyword>
<dbReference type="Gene3D" id="3.30.1360.60">
    <property type="entry name" value="Glucose permease domain IIB"/>
    <property type="match status" value="1"/>
</dbReference>
<dbReference type="CDD" id="cd00212">
    <property type="entry name" value="PTS_IIB_glc"/>
    <property type="match status" value="1"/>
</dbReference>
<keyword evidence="6" id="KW-0598">Phosphotransferase system</keyword>
<sequence length="80" mass="8513">MSHDYSAIASELLHSLGGSDNLEQAAHCVTRLRLALKDPGLVDSATLNQIDLVKGSFFTGGLFQVVIGPGEVEKVYAALR</sequence>
<evidence type="ECO:0000256" key="7">
    <source>
        <dbReference type="ARBA" id="ARBA00022692"/>
    </source>
</evidence>
<keyword evidence="3" id="KW-1003">Cell membrane</keyword>
<evidence type="ECO:0000256" key="5">
    <source>
        <dbReference type="ARBA" id="ARBA00022679"/>
    </source>
</evidence>
<dbReference type="FunFam" id="3.30.1360.60:FF:000001">
    <property type="entry name" value="PTS system glucose-specific IIBC component PtsG"/>
    <property type="match status" value="1"/>
</dbReference>
<evidence type="ECO:0000256" key="11">
    <source>
        <dbReference type="PROSITE-ProRule" id="PRU00421"/>
    </source>
</evidence>
<dbReference type="GO" id="GO:0016301">
    <property type="term" value="F:kinase activity"/>
    <property type="evidence" value="ECO:0007669"/>
    <property type="project" value="UniProtKB-KW"/>
</dbReference>
<dbReference type="AlphaFoldDB" id="A0A1I4I1I7"/>
<dbReference type="PANTHER" id="PTHR30175">
    <property type="entry name" value="PHOSPHOTRANSFERASE SYSTEM TRANSPORT PROTEIN"/>
    <property type="match status" value="1"/>
</dbReference>
<evidence type="ECO:0000256" key="9">
    <source>
        <dbReference type="ARBA" id="ARBA00022989"/>
    </source>
</evidence>
<protein>
    <submittedName>
        <fullName evidence="13">PTS system, glucose-like IIB component</fullName>
    </submittedName>
</protein>
<evidence type="ECO:0000256" key="10">
    <source>
        <dbReference type="ARBA" id="ARBA00023136"/>
    </source>
</evidence>
<dbReference type="GO" id="GO:0009401">
    <property type="term" value="P:phosphoenolpyruvate-dependent sugar phosphotransferase system"/>
    <property type="evidence" value="ECO:0007669"/>
    <property type="project" value="UniProtKB-KW"/>
</dbReference>
<feature type="active site" description="Phosphocysteine intermediate; for EIIB activity" evidence="11">
    <location>
        <position position="28"/>
    </location>
</feature>
<dbReference type="Pfam" id="PF00367">
    <property type="entry name" value="PTS_EIIB"/>
    <property type="match status" value="1"/>
</dbReference>
<evidence type="ECO:0000256" key="8">
    <source>
        <dbReference type="ARBA" id="ARBA00022777"/>
    </source>
</evidence>
<comment type="subcellular location">
    <subcellularLocation>
        <location evidence="1">Cell membrane</location>
        <topology evidence="1">Multi-pass membrane protein</topology>
    </subcellularLocation>
</comment>
<feature type="non-terminal residue" evidence="13">
    <location>
        <position position="80"/>
    </location>
</feature>
<dbReference type="PROSITE" id="PS01035">
    <property type="entry name" value="PTS_EIIB_TYPE_1_CYS"/>
    <property type="match status" value="1"/>
</dbReference>
<evidence type="ECO:0000259" key="12">
    <source>
        <dbReference type="PROSITE" id="PS51098"/>
    </source>
</evidence>
<keyword evidence="8" id="KW-0418">Kinase</keyword>
<evidence type="ECO:0000313" key="13">
    <source>
        <dbReference type="EMBL" id="SFL48030.1"/>
    </source>
</evidence>
<dbReference type="RefSeq" id="WP_170854614.1">
    <property type="nucleotide sequence ID" value="NZ_FOSX01000136.1"/>
</dbReference>
<proteinExistence type="predicted"/>
<evidence type="ECO:0000256" key="3">
    <source>
        <dbReference type="ARBA" id="ARBA00022475"/>
    </source>
</evidence>
<gene>
    <name evidence="13" type="ORF">SAMN04244574_04440</name>
</gene>
<dbReference type="GO" id="GO:0090589">
    <property type="term" value="F:protein-phosphocysteine-trehalose phosphotransferase system transporter activity"/>
    <property type="evidence" value="ECO:0007669"/>
    <property type="project" value="TreeGrafter"/>
</dbReference>
<dbReference type="InterPro" id="IPR050558">
    <property type="entry name" value="PTS_Sugar-Specific_Components"/>
</dbReference>
<reference evidence="13 14" key="1">
    <citation type="submission" date="2016-10" db="EMBL/GenBank/DDBJ databases">
        <authorList>
            <person name="de Groot N.N."/>
        </authorList>
    </citation>
    <scope>NUCLEOTIDE SEQUENCE [LARGE SCALE GENOMIC DNA]</scope>
    <source>
        <strain evidence="13 14">DSM 381</strain>
    </source>
</reference>
<evidence type="ECO:0000256" key="2">
    <source>
        <dbReference type="ARBA" id="ARBA00022448"/>
    </source>
</evidence>
<evidence type="ECO:0000256" key="4">
    <source>
        <dbReference type="ARBA" id="ARBA00022597"/>
    </source>
</evidence>
<dbReference type="SUPFAM" id="SSF55604">
    <property type="entry name" value="Glucose permease domain IIB"/>
    <property type="match status" value="1"/>
</dbReference>
<feature type="domain" description="PTS EIIB type-1" evidence="12">
    <location>
        <begin position="6"/>
        <end position="80"/>
    </location>
</feature>
<organism evidence="13 14">
    <name type="scientific">Azotobacter beijerinckii</name>
    <dbReference type="NCBI Taxonomy" id="170623"/>
    <lineage>
        <taxon>Bacteria</taxon>
        <taxon>Pseudomonadati</taxon>
        <taxon>Pseudomonadota</taxon>
        <taxon>Gammaproteobacteria</taxon>
        <taxon>Pseudomonadales</taxon>
        <taxon>Pseudomonadaceae</taxon>
        <taxon>Azotobacter</taxon>
    </lineage>
</organism>
<keyword evidence="10" id="KW-0472">Membrane</keyword>
<dbReference type="GO" id="GO:0015771">
    <property type="term" value="P:trehalose transport"/>
    <property type="evidence" value="ECO:0007669"/>
    <property type="project" value="TreeGrafter"/>
</dbReference>
<keyword evidence="5" id="KW-0808">Transferase</keyword>
<dbReference type="GO" id="GO:0005886">
    <property type="term" value="C:plasma membrane"/>
    <property type="evidence" value="ECO:0007669"/>
    <property type="project" value="UniProtKB-SubCell"/>
</dbReference>
<dbReference type="PROSITE" id="PS51098">
    <property type="entry name" value="PTS_EIIB_TYPE_1"/>
    <property type="match status" value="1"/>
</dbReference>
<name>A0A1I4I1I7_9GAMM</name>